<dbReference type="InterPro" id="IPR000253">
    <property type="entry name" value="FHA_dom"/>
</dbReference>
<protein>
    <recommendedName>
        <fullName evidence="1">FHA domain-containing protein</fullName>
    </recommendedName>
</protein>
<evidence type="ECO:0000313" key="2">
    <source>
        <dbReference type="EMBL" id="CUP22613.1"/>
    </source>
</evidence>
<dbReference type="AlphaFoldDB" id="A0A174LES7"/>
<reference evidence="2 3" key="1">
    <citation type="submission" date="2015-09" db="EMBL/GenBank/DDBJ databases">
        <authorList>
            <consortium name="Pathogen Informatics"/>
        </authorList>
    </citation>
    <scope>NUCLEOTIDE SEQUENCE [LARGE SCALE GENOMIC DNA]</scope>
    <source>
        <strain evidence="2 3">2789STDY5834939</strain>
    </source>
</reference>
<gene>
    <name evidence="2" type="ORF">ERS852551_00151</name>
</gene>
<feature type="domain" description="FHA" evidence="1">
    <location>
        <begin position="82"/>
        <end position="148"/>
    </location>
</feature>
<dbReference type="RefSeq" id="WP_024731074.1">
    <property type="nucleotide sequence ID" value="NZ_CABIWA010000002.1"/>
</dbReference>
<dbReference type="EMBL" id="CZBE01000001">
    <property type="protein sequence ID" value="CUP22613.1"/>
    <property type="molecule type" value="Genomic_DNA"/>
</dbReference>
<organism evidence="2 3">
    <name type="scientific">Anaerotruncus colihominis</name>
    <dbReference type="NCBI Taxonomy" id="169435"/>
    <lineage>
        <taxon>Bacteria</taxon>
        <taxon>Bacillati</taxon>
        <taxon>Bacillota</taxon>
        <taxon>Clostridia</taxon>
        <taxon>Eubacteriales</taxon>
        <taxon>Oscillospiraceae</taxon>
        <taxon>Anaerotruncus</taxon>
    </lineage>
</organism>
<name>A0A174LES7_9FIRM</name>
<dbReference type="Pfam" id="PF00498">
    <property type="entry name" value="FHA"/>
    <property type="match status" value="1"/>
</dbReference>
<accession>A0A174LES7</accession>
<dbReference type="Proteomes" id="UP000095765">
    <property type="component" value="Unassembled WGS sequence"/>
</dbReference>
<dbReference type="InterPro" id="IPR008984">
    <property type="entry name" value="SMAD_FHA_dom_sf"/>
</dbReference>
<dbReference type="SUPFAM" id="SSF49879">
    <property type="entry name" value="SMAD/FHA domain"/>
    <property type="match status" value="1"/>
</dbReference>
<dbReference type="GeneID" id="72463274"/>
<evidence type="ECO:0000259" key="1">
    <source>
        <dbReference type="Pfam" id="PF00498"/>
    </source>
</evidence>
<dbReference type="OrthoDB" id="370565at2"/>
<proteinExistence type="predicted"/>
<dbReference type="Gene3D" id="2.60.200.20">
    <property type="match status" value="1"/>
</dbReference>
<dbReference type="CDD" id="cd00060">
    <property type="entry name" value="FHA"/>
    <property type="match status" value="1"/>
</dbReference>
<evidence type="ECO:0000313" key="3">
    <source>
        <dbReference type="Proteomes" id="UP000095765"/>
    </source>
</evidence>
<sequence length="171" mass="19620">MQTESQLKPIETCPKGHRYNTIKYGDTCPVCGSKIANAPKTEDEWKKEIELPPEQWACGMLVCIKGLNKGRGYLIHEGKNYIGSDPNSDICIRGDDKIQPRRHLVILYEPRSRKTMLLPAESRGMIYMERQAVYERRDLQHQDQFVIGTSTLLFLEICSENFGWDDLQAGD</sequence>